<dbReference type="RefSeq" id="WP_234866859.1">
    <property type="nucleotide sequence ID" value="NZ_JAKEVY010000003.1"/>
</dbReference>
<evidence type="ECO:0000313" key="1">
    <source>
        <dbReference type="EMBL" id="MCF1715913.1"/>
    </source>
</evidence>
<comment type="caution">
    <text evidence="1">The sequence shown here is derived from an EMBL/GenBank/DDBJ whole genome shotgun (WGS) entry which is preliminary data.</text>
</comment>
<protein>
    <submittedName>
        <fullName evidence="1">DUF4157 domain-containing protein</fullName>
    </submittedName>
</protein>
<proteinExistence type="predicted"/>
<dbReference type="Proteomes" id="UP001200145">
    <property type="component" value="Unassembled WGS sequence"/>
</dbReference>
<keyword evidence="2" id="KW-1185">Reference proteome</keyword>
<gene>
    <name evidence="1" type="ORF">L0U88_14835</name>
</gene>
<reference evidence="1 2" key="1">
    <citation type="submission" date="2022-01" db="EMBL/GenBank/DDBJ databases">
        <title>Flavihumibacter sp. nov., isolated from sediment of a river.</title>
        <authorList>
            <person name="Liu H."/>
        </authorList>
    </citation>
    <scope>NUCLEOTIDE SEQUENCE [LARGE SCALE GENOMIC DNA]</scope>
    <source>
        <strain evidence="1 2">RY-1</strain>
    </source>
</reference>
<dbReference type="EMBL" id="JAKEVY010000003">
    <property type="protein sequence ID" value="MCF1715913.1"/>
    <property type="molecule type" value="Genomic_DNA"/>
</dbReference>
<organism evidence="1 2">
    <name type="scientific">Flavihumibacter fluminis</name>
    <dbReference type="NCBI Taxonomy" id="2909236"/>
    <lineage>
        <taxon>Bacteria</taxon>
        <taxon>Pseudomonadati</taxon>
        <taxon>Bacteroidota</taxon>
        <taxon>Chitinophagia</taxon>
        <taxon>Chitinophagales</taxon>
        <taxon>Chitinophagaceae</taxon>
        <taxon>Flavihumibacter</taxon>
    </lineage>
</organism>
<name>A0ABS9BLN7_9BACT</name>
<sequence length="117" mass="14259">MADTFHIKEDSFWAKLAAKRMKADKMAMVLGTTIHLYNTQPQEFLRNKRWLRHELAHIRQFRQYGWIRFLFLYLVESVRKGYYMNRFEVEAREAEQDPFLEDKYSFIPNFAQSENLT</sequence>
<evidence type="ECO:0000313" key="2">
    <source>
        <dbReference type="Proteomes" id="UP001200145"/>
    </source>
</evidence>
<accession>A0ABS9BLN7</accession>